<feature type="domain" description="GIY-YIG" evidence="2">
    <location>
        <begin position="2"/>
        <end position="78"/>
    </location>
</feature>
<dbReference type="InterPro" id="IPR035901">
    <property type="entry name" value="GIY-YIG_endonuc_sf"/>
</dbReference>
<organism evidence="3 4">
    <name type="scientific">Sphingomonas koreensis</name>
    <dbReference type="NCBI Taxonomy" id="93064"/>
    <lineage>
        <taxon>Bacteria</taxon>
        <taxon>Pseudomonadati</taxon>
        <taxon>Pseudomonadota</taxon>
        <taxon>Alphaproteobacteria</taxon>
        <taxon>Sphingomonadales</taxon>
        <taxon>Sphingomonadaceae</taxon>
        <taxon>Sphingomonas</taxon>
    </lineage>
</organism>
<sequence length="95" mass="11167">MRGGWTYIMASKPRGMLYIGVTAYLAERVDQHRRDRGSAFCRKYGIKTLVLAERHDSIEDAIRREKALKAWKRDWKIKLIEQANPAWDDLFDQIA</sequence>
<evidence type="ECO:0000313" key="4">
    <source>
        <dbReference type="Proteomes" id="UP000287746"/>
    </source>
</evidence>
<evidence type="ECO:0000256" key="1">
    <source>
        <dbReference type="ARBA" id="ARBA00007435"/>
    </source>
</evidence>
<dbReference type="Gene3D" id="3.40.1440.10">
    <property type="entry name" value="GIY-YIG endonuclease"/>
    <property type="match status" value="1"/>
</dbReference>
<evidence type="ECO:0000313" key="3">
    <source>
        <dbReference type="EMBL" id="RSY81022.1"/>
    </source>
</evidence>
<dbReference type="SUPFAM" id="SSF82771">
    <property type="entry name" value="GIY-YIG endonuclease"/>
    <property type="match status" value="1"/>
</dbReference>
<comment type="caution">
    <text evidence="3">The sequence shown here is derived from an EMBL/GenBank/DDBJ whole genome shotgun (WGS) entry which is preliminary data.</text>
</comment>
<dbReference type="PANTHER" id="PTHR34477">
    <property type="entry name" value="UPF0213 PROTEIN YHBQ"/>
    <property type="match status" value="1"/>
</dbReference>
<comment type="similarity">
    <text evidence="1">Belongs to the UPF0213 family.</text>
</comment>
<dbReference type="Proteomes" id="UP000287746">
    <property type="component" value="Unassembled WGS sequence"/>
</dbReference>
<dbReference type="AlphaFoldDB" id="A0A430G129"/>
<dbReference type="PROSITE" id="PS50164">
    <property type="entry name" value="GIY_YIG"/>
    <property type="match status" value="1"/>
</dbReference>
<dbReference type="SMART" id="SM00465">
    <property type="entry name" value="GIYc"/>
    <property type="match status" value="1"/>
</dbReference>
<dbReference type="EMBL" id="QQYZ01000015">
    <property type="protein sequence ID" value="RSY81022.1"/>
    <property type="molecule type" value="Genomic_DNA"/>
</dbReference>
<name>A0A430G129_9SPHN</name>
<dbReference type="InterPro" id="IPR000305">
    <property type="entry name" value="GIY-YIG_endonuc"/>
</dbReference>
<dbReference type="InterPro" id="IPR050190">
    <property type="entry name" value="UPF0213_domain"/>
</dbReference>
<dbReference type="Pfam" id="PF01541">
    <property type="entry name" value="GIY-YIG"/>
    <property type="match status" value="1"/>
</dbReference>
<gene>
    <name evidence="3" type="ORF">DAH66_15095</name>
</gene>
<proteinExistence type="inferred from homology"/>
<protein>
    <submittedName>
        <fullName evidence="3">GIY-YIG nuclease family protein</fullName>
    </submittedName>
</protein>
<dbReference type="PANTHER" id="PTHR34477:SF5">
    <property type="entry name" value="BSL5627 PROTEIN"/>
    <property type="match status" value="1"/>
</dbReference>
<accession>A0A430G129</accession>
<reference evidence="3 4" key="1">
    <citation type="submission" date="2018-07" db="EMBL/GenBank/DDBJ databases">
        <title>Genomic and Epidemiologic Investigation of an Indolent Hospital Outbreak.</title>
        <authorList>
            <person name="Johnson R.C."/>
            <person name="Deming C."/>
            <person name="Conlan S."/>
            <person name="Zellmer C.J."/>
            <person name="Michelin A.V."/>
            <person name="Lee-Lin S."/>
            <person name="Thomas P.J."/>
            <person name="Park M."/>
            <person name="Weingarten R.A."/>
            <person name="Less J."/>
            <person name="Dekker J.P."/>
            <person name="Frank K.M."/>
            <person name="Musser K.A."/>
            <person name="Mcquiston J.R."/>
            <person name="Henderson D.K."/>
            <person name="Lau A.F."/>
            <person name="Palmore T.N."/>
            <person name="Segre J.A."/>
        </authorList>
    </citation>
    <scope>NUCLEOTIDE SEQUENCE [LARGE SCALE GENOMIC DNA]</scope>
    <source>
        <strain evidence="3 4">SK-CDC1_0717</strain>
    </source>
</reference>
<evidence type="ECO:0000259" key="2">
    <source>
        <dbReference type="PROSITE" id="PS50164"/>
    </source>
</evidence>
<dbReference type="RefSeq" id="WP_126005002.1">
    <property type="nucleotide sequence ID" value="NZ_QQYZ01000015.1"/>
</dbReference>
<dbReference type="CDD" id="cd10448">
    <property type="entry name" value="GIY-YIG_unchar_3"/>
    <property type="match status" value="1"/>
</dbReference>